<keyword evidence="6" id="KW-1185">Reference proteome</keyword>
<evidence type="ECO:0000256" key="2">
    <source>
        <dbReference type="ARBA" id="ARBA00022801"/>
    </source>
</evidence>
<evidence type="ECO:0000313" key="5">
    <source>
        <dbReference type="EMBL" id="SFQ47805.1"/>
    </source>
</evidence>
<evidence type="ECO:0000313" key="6">
    <source>
        <dbReference type="Proteomes" id="UP000198734"/>
    </source>
</evidence>
<dbReference type="Proteomes" id="UP000198734">
    <property type="component" value="Unassembled WGS sequence"/>
</dbReference>
<organism evidence="5 6">
    <name type="scientific">Psychrobacillus psychrotolerans</name>
    <dbReference type="NCBI Taxonomy" id="126156"/>
    <lineage>
        <taxon>Bacteria</taxon>
        <taxon>Bacillati</taxon>
        <taxon>Bacillota</taxon>
        <taxon>Bacilli</taxon>
        <taxon>Bacillales</taxon>
        <taxon>Bacillaceae</taxon>
        <taxon>Psychrobacillus</taxon>
    </lineage>
</organism>
<proteinExistence type="inferred from homology"/>
<dbReference type="RefSeq" id="WP_093536986.1">
    <property type="nucleotide sequence ID" value="NZ_CP183885.1"/>
</dbReference>
<dbReference type="OrthoDB" id="573782at2"/>
<dbReference type="EMBL" id="FOXU01000003">
    <property type="protein sequence ID" value="SFQ47805.1"/>
    <property type="molecule type" value="Genomic_DNA"/>
</dbReference>
<dbReference type="STRING" id="126156.SAMN05421670_2257"/>
<dbReference type="SUPFAM" id="SSF56784">
    <property type="entry name" value="HAD-like"/>
    <property type="match status" value="1"/>
</dbReference>
<reference evidence="6" key="1">
    <citation type="submission" date="2016-10" db="EMBL/GenBank/DDBJ databases">
        <authorList>
            <person name="Varghese N."/>
            <person name="Submissions S."/>
        </authorList>
    </citation>
    <scope>NUCLEOTIDE SEQUENCE [LARGE SCALE GENOMIC DNA]</scope>
    <source>
        <strain evidence="6">DSM 11706</strain>
    </source>
</reference>
<evidence type="ECO:0000256" key="4">
    <source>
        <dbReference type="PIRSR" id="PIRSR610708-1"/>
    </source>
</evidence>
<dbReference type="PANTHER" id="PTHR35134">
    <property type="entry name" value="NUCLEOTIDASE YQFW-RELATED"/>
    <property type="match status" value="1"/>
</dbReference>
<dbReference type="PIRSF" id="PIRSF021362">
    <property type="entry name" value="UCP021362_HAD"/>
    <property type="match status" value="1"/>
</dbReference>
<evidence type="ECO:0000256" key="3">
    <source>
        <dbReference type="PIRNR" id="PIRNR021362"/>
    </source>
</evidence>
<feature type="active site" description="Nucleophile" evidence="4">
    <location>
        <position position="6"/>
    </location>
</feature>
<dbReference type="InterPro" id="IPR052419">
    <property type="entry name" value="5_3-deoxyribonucleotidase-like"/>
</dbReference>
<dbReference type="GO" id="GO:0009264">
    <property type="term" value="P:deoxyribonucleotide catabolic process"/>
    <property type="evidence" value="ECO:0007669"/>
    <property type="project" value="InterPro"/>
</dbReference>
<dbReference type="InterPro" id="IPR009206">
    <property type="entry name" value="Nucleotidase_putative"/>
</dbReference>
<name>A0A1I5YUT4_9BACI</name>
<comment type="similarity">
    <text evidence="1 3">Belongs to the 5'(3')-deoxyribonucleotidase family.</text>
</comment>
<sequence length="192" mass="22788">MKFGFDIDDTLINLREHAFHIYNEKLGQQVELDKFHALDRVEIHELFGMSDEAGSKMWNDTLEQIYYTNCPAYPDAVETLVNLQQQGHEVYYITARPAEHRERTMNWLMEQGFPVTEEKFFCGMKDQAKVNIIRDLQLDYYFDDKPDVLNTLTDDTLQVYVKTQSYNQHLTIPRLTNWLELKQIVDKNNDKK</sequence>
<dbReference type="InterPro" id="IPR010708">
    <property type="entry name" value="5'(3')-deoxyribonucleotidase"/>
</dbReference>
<dbReference type="Pfam" id="PF06941">
    <property type="entry name" value="NT5C"/>
    <property type="match status" value="1"/>
</dbReference>
<feature type="active site" description="Proton donor" evidence="4">
    <location>
        <position position="8"/>
    </location>
</feature>
<dbReference type="InterPro" id="IPR036412">
    <property type="entry name" value="HAD-like_sf"/>
</dbReference>
<dbReference type="EC" id="3.1.3.-" evidence="3"/>
<dbReference type="Gene3D" id="3.40.50.1000">
    <property type="entry name" value="HAD superfamily/HAD-like"/>
    <property type="match status" value="1"/>
</dbReference>
<keyword evidence="2 3" id="KW-0378">Hydrolase</keyword>
<dbReference type="GO" id="GO:0008253">
    <property type="term" value="F:5'-nucleotidase activity"/>
    <property type="evidence" value="ECO:0007669"/>
    <property type="project" value="InterPro"/>
</dbReference>
<accession>A0A1I5YUT4</accession>
<gene>
    <name evidence="5" type="ORF">SAMN05421670_2257</name>
</gene>
<evidence type="ECO:0000256" key="1">
    <source>
        <dbReference type="ARBA" id="ARBA00009589"/>
    </source>
</evidence>
<dbReference type="AlphaFoldDB" id="A0A1I5YUT4"/>
<dbReference type="InterPro" id="IPR023214">
    <property type="entry name" value="HAD_sf"/>
</dbReference>
<dbReference type="PANTHER" id="PTHR35134:SF2">
    <property type="entry name" value="NUCLEOTIDASE YQFW-RELATED"/>
    <property type="match status" value="1"/>
</dbReference>
<protein>
    <recommendedName>
        <fullName evidence="3">Nucleotidase</fullName>
        <ecNumber evidence="3">3.1.3.-</ecNumber>
    </recommendedName>
</protein>